<name>A0A934KKW1_9BACT</name>
<reference evidence="3 4" key="1">
    <citation type="submission" date="2020-10" db="EMBL/GenBank/DDBJ databases">
        <title>Ca. Dormibacterota MAGs.</title>
        <authorList>
            <person name="Montgomery K."/>
        </authorList>
    </citation>
    <scope>NUCLEOTIDE SEQUENCE [LARGE SCALE GENOMIC DNA]</scope>
    <source>
        <strain evidence="3">Mitchell_Peninsula_5</strain>
    </source>
</reference>
<dbReference type="CDD" id="cd12797">
    <property type="entry name" value="M23_peptidase"/>
    <property type="match status" value="1"/>
</dbReference>
<dbReference type="EMBL" id="JAEKNN010000022">
    <property type="protein sequence ID" value="MBJ7608658.1"/>
    <property type="molecule type" value="Genomic_DNA"/>
</dbReference>
<feature type="domain" description="M23ase beta-sheet core" evidence="2">
    <location>
        <begin position="116"/>
        <end position="217"/>
    </location>
</feature>
<evidence type="ECO:0000313" key="3">
    <source>
        <dbReference type="EMBL" id="MBJ7608658.1"/>
    </source>
</evidence>
<dbReference type="AlphaFoldDB" id="A0A934KKW1"/>
<dbReference type="Proteomes" id="UP000614410">
    <property type="component" value="Unassembled WGS sequence"/>
</dbReference>
<dbReference type="Pfam" id="PF01551">
    <property type="entry name" value="Peptidase_M23"/>
    <property type="match status" value="1"/>
</dbReference>
<evidence type="ECO:0000256" key="1">
    <source>
        <dbReference type="SAM" id="Phobius"/>
    </source>
</evidence>
<comment type="caution">
    <text evidence="3">The sequence shown here is derived from an EMBL/GenBank/DDBJ whole genome shotgun (WGS) entry which is preliminary data.</text>
</comment>
<dbReference type="GO" id="GO:0004222">
    <property type="term" value="F:metalloendopeptidase activity"/>
    <property type="evidence" value="ECO:0007669"/>
    <property type="project" value="TreeGrafter"/>
</dbReference>
<dbReference type="InterPro" id="IPR011055">
    <property type="entry name" value="Dup_hybrid_motif"/>
</dbReference>
<feature type="transmembrane region" description="Helical" evidence="1">
    <location>
        <begin position="19"/>
        <end position="39"/>
    </location>
</feature>
<accession>A0A934KKW1</accession>
<gene>
    <name evidence="3" type="ORF">JF887_04400</name>
</gene>
<evidence type="ECO:0000313" key="4">
    <source>
        <dbReference type="Proteomes" id="UP000614410"/>
    </source>
</evidence>
<dbReference type="SUPFAM" id="SSF51261">
    <property type="entry name" value="Duplicated hybrid motif"/>
    <property type="match status" value="1"/>
</dbReference>
<protein>
    <submittedName>
        <fullName evidence="3">M23 family metallopeptidase</fullName>
    </submittedName>
</protein>
<dbReference type="Gene3D" id="2.70.70.10">
    <property type="entry name" value="Glucose Permease (Domain IIA)"/>
    <property type="match status" value="1"/>
</dbReference>
<keyword evidence="1" id="KW-0812">Transmembrane</keyword>
<proteinExistence type="predicted"/>
<evidence type="ECO:0000259" key="2">
    <source>
        <dbReference type="Pfam" id="PF01551"/>
    </source>
</evidence>
<dbReference type="InterPro" id="IPR050570">
    <property type="entry name" value="Cell_wall_metabolism_enzyme"/>
</dbReference>
<organism evidence="3 4">
    <name type="scientific">Candidatus Amunia macphersoniae</name>
    <dbReference type="NCBI Taxonomy" id="3127014"/>
    <lineage>
        <taxon>Bacteria</taxon>
        <taxon>Bacillati</taxon>
        <taxon>Candidatus Dormiibacterota</taxon>
        <taxon>Candidatus Dormibacteria</taxon>
        <taxon>Candidatus Aeolococcales</taxon>
        <taxon>Candidatus Aeolococcaceae</taxon>
        <taxon>Candidatus Amunia</taxon>
    </lineage>
</organism>
<sequence length="240" mass="23940">MAAPAVAARLLAVGGVRKWLGCGCVALVAIVALPTFMLMSVMSGVLSGITGGAAGGNQVDQFAAGSAAVVVGTAQPIERGRFTVSQGFGCTTLRSEPVAPRPYQCPPDAAHSSAVRFHTGIDLAAAHGVPVFSVAPGVIRVVRSGTGFGLHILLAPAVAAPATTSVTYLYGHLSDTYVPDGTMVAAGQVIGFVGSSGNSTGPHLHFEVDVGGVPVNPCSVFPNGYLTPSGVAATGCVAWA</sequence>
<dbReference type="PANTHER" id="PTHR21666:SF270">
    <property type="entry name" value="MUREIN HYDROLASE ACTIVATOR ENVC"/>
    <property type="match status" value="1"/>
</dbReference>
<dbReference type="PANTHER" id="PTHR21666">
    <property type="entry name" value="PEPTIDASE-RELATED"/>
    <property type="match status" value="1"/>
</dbReference>
<keyword evidence="1" id="KW-0472">Membrane</keyword>
<dbReference type="InterPro" id="IPR016047">
    <property type="entry name" value="M23ase_b-sheet_dom"/>
</dbReference>
<keyword evidence="1" id="KW-1133">Transmembrane helix</keyword>